<dbReference type="AlphaFoldDB" id="A0A2P4SKX5"/>
<name>A0A2P4SKX5_BAMTH</name>
<dbReference type="InterPro" id="IPR010548">
    <property type="entry name" value="BNIP3"/>
</dbReference>
<keyword evidence="4 9" id="KW-0812">Transmembrane</keyword>
<dbReference type="GO" id="GO:0097345">
    <property type="term" value="P:mitochondrial outer membrane permeabilization"/>
    <property type="evidence" value="ECO:0007669"/>
    <property type="project" value="TreeGrafter"/>
</dbReference>
<keyword evidence="8 9" id="KW-0472">Membrane</keyword>
<evidence type="ECO:0000256" key="1">
    <source>
        <dbReference type="ARBA" id="ARBA00004167"/>
    </source>
</evidence>
<dbReference type="GO" id="GO:0051607">
    <property type="term" value="P:defense response to virus"/>
    <property type="evidence" value="ECO:0007669"/>
    <property type="project" value="TreeGrafter"/>
</dbReference>
<evidence type="ECO:0000256" key="9">
    <source>
        <dbReference type="SAM" id="Phobius"/>
    </source>
</evidence>
<organism evidence="10 11">
    <name type="scientific">Bambusicola thoracicus</name>
    <name type="common">Chinese bamboo-partridge</name>
    <name type="synonym">Perdix thoracica</name>
    <dbReference type="NCBI Taxonomy" id="9083"/>
    <lineage>
        <taxon>Eukaryota</taxon>
        <taxon>Metazoa</taxon>
        <taxon>Chordata</taxon>
        <taxon>Craniata</taxon>
        <taxon>Vertebrata</taxon>
        <taxon>Euteleostomi</taxon>
        <taxon>Archelosauria</taxon>
        <taxon>Archosauria</taxon>
        <taxon>Dinosauria</taxon>
        <taxon>Saurischia</taxon>
        <taxon>Theropoda</taxon>
        <taxon>Coelurosauria</taxon>
        <taxon>Aves</taxon>
        <taxon>Neognathae</taxon>
        <taxon>Galloanserae</taxon>
        <taxon>Galliformes</taxon>
        <taxon>Phasianidae</taxon>
        <taxon>Perdicinae</taxon>
        <taxon>Bambusicola</taxon>
    </lineage>
</organism>
<evidence type="ECO:0000256" key="8">
    <source>
        <dbReference type="ARBA" id="ARBA00023136"/>
    </source>
</evidence>
<keyword evidence="6 9" id="KW-1133">Transmembrane helix</keyword>
<dbReference type="GO" id="GO:0005741">
    <property type="term" value="C:mitochondrial outer membrane"/>
    <property type="evidence" value="ECO:0007669"/>
    <property type="project" value="TreeGrafter"/>
</dbReference>
<evidence type="ECO:0000256" key="5">
    <source>
        <dbReference type="ARBA" id="ARBA00022703"/>
    </source>
</evidence>
<dbReference type="Pfam" id="PF06553">
    <property type="entry name" value="BNIP3"/>
    <property type="match status" value="1"/>
</dbReference>
<evidence type="ECO:0000256" key="2">
    <source>
        <dbReference type="ARBA" id="ARBA00004325"/>
    </source>
</evidence>
<dbReference type="GO" id="GO:0005635">
    <property type="term" value="C:nuclear envelope"/>
    <property type="evidence" value="ECO:0007669"/>
    <property type="project" value="TreeGrafter"/>
</dbReference>
<keyword evidence="7" id="KW-0496">Mitochondrion</keyword>
<dbReference type="PANTHER" id="PTHR15186:SF3">
    <property type="entry name" value="BCL2_ADENOVIRUS E1B 19 KDA PROTEIN-INTERACTING PROTEIN 3-LIKE"/>
    <property type="match status" value="1"/>
</dbReference>
<dbReference type="OrthoDB" id="5857140at2759"/>
<protein>
    <submittedName>
        <fullName evidence="10">Uncharacterized protein</fullName>
    </submittedName>
</protein>
<dbReference type="GO" id="GO:0005783">
    <property type="term" value="C:endoplasmic reticulum"/>
    <property type="evidence" value="ECO:0007669"/>
    <property type="project" value="TreeGrafter"/>
</dbReference>
<evidence type="ECO:0000256" key="4">
    <source>
        <dbReference type="ARBA" id="ARBA00022692"/>
    </source>
</evidence>
<dbReference type="Proteomes" id="UP000237246">
    <property type="component" value="Unassembled WGS sequence"/>
</dbReference>
<evidence type="ECO:0000256" key="7">
    <source>
        <dbReference type="ARBA" id="ARBA00023128"/>
    </source>
</evidence>
<evidence type="ECO:0000313" key="10">
    <source>
        <dbReference type="EMBL" id="POI24759.1"/>
    </source>
</evidence>
<comment type="similarity">
    <text evidence="3">Belongs to the NIP3 family.</text>
</comment>
<dbReference type="EMBL" id="PPHD01038723">
    <property type="protein sequence ID" value="POI24759.1"/>
    <property type="molecule type" value="Genomic_DNA"/>
</dbReference>
<comment type="caution">
    <text evidence="10">The sequence shown here is derived from an EMBL/GenBank/DDBJ whole genome shotgun (WGS) entry which is preliminary data.</text>
</comment>
<evidence type="ECO:0000256" key="3">
    <source>
        <dbReference type="ARBA" id="ARBA00007710"/>
    </source>
</evidence>
<dbReference type="PANTHER" id="PTHR15186">
    <property type="entry name" value="RE48077P"/>
    <property type="match status" value="1"/>
</dbReference>
<keyword evidence="5" id="KW-0053">Apoptosis</keyword>
<proteinExistence type="inferred from homology"/>
<dbReference type="Gene3D" id="6.10.250.1020">
    <property type="match status" value="1"/>
</dbReference>
<comment type="subcellular location">
    <subcellularLocation>
        <location evidence="1">Membrane</location>
        <topology evidence="1">Single-pass membrane protein</topology>
    </subcellularLocation>
    <subcellularLocation>
        <location evidence="2">Mitochondrion membrane</location>
    </subcellularLocation>
</comment>
<dbReference type="GO" id="GO:0043065">
    <property type="term" value="P:positive regulation of apoptotic process"/>
    <property type="evidence" value="ECO:0007669"/>
    <property type="project" value="InterPro"/>
</dbReference>
<feature type="transmembrane region" description="Helical" evidence="9">
    <location>
        <begin position="12"/>
        <end position="35"/>
    </location>
</feature>
<evidence type="ECO:0000256" key="6">
    <source>
        <dbReference type="ARBA" id="ARBA00022989"/>
    </source>
</evidence>
<reference evidence="10 11" key="1">
    <citation type="submission" date="2018-01" db="EMBL/GenBank/DDBJ databases">
        <title>Comparison of the Chinese Bamboo Partridge and Red Junglefowl genome sequences highlights the importance of demography in genome evolution.</title>
        <authorList>
            <person name="Tiley G.P."/>
            <person name="Kimball R.T."/>
            <person name="Braun E.L."/>
            <person name="Burleigh J.G."/>
        </authorList>
    </citation>
    <scope>NUCLEOTIDE SEQUENCE [LARGE SCALE GENOMIC DNA]</scope>
    <source>
        <strain evidence="10">RTK389</strain>
        <tissue evidence="10">Blood</tissue>
    </source>
</reference>
<evidence type="ECO:0000313" key="11">
    <source>
        <dbReference type="Proteomes" id="UP000237246"/>
    </source>
</evidence>
<sequence length="36" mass="3852">MRKSGAMKKGGIFSAEFLKVFIPSLFISHVLALGLG</sequence>
<accession>A0A2P4SKX5</accession>
<dbReference type="GO" id="GO:0042802">
    <property type="term" value="F:identical protein binding"/>
    <property type="evidence" value="ECO:0007669"/>
    <property type="project" value="UniProtKB-ARBA"/>
</dbReference>
<gene>
    <name evidence="10" type="ORF">CIB84_011491</name>
</gene>
<keyword evidence="11" id="KW-1185">Reference proteome</keyword>